<feature type="compositionally biased region" description="Polar residues" evidence="1">
    <location>
        <begin position="162"/>
        <end position="176"/>
    </location>
</feature>
<evidence type="ECO:0000256" key="2">
    <source>
        <dbReference type="SAM" id="SignalP"/>
    </source>
</evidence>
<feature type="compositionally biased region" description="Basic and acidic residues" evidence="1">
    <location>
        <begin position="78"/>
        <end position="98"/>
    </location>
</feature>
<comment type="caution">
    <text evidence="3">The sequence shown here is derived from an EMBL/GenBank/DDBJ whole genome shotgun (WGS) entry which is preliminary data.</text>
</comment>
<feature type="compositionally biased region" description="Polar residues" evidence="1">
    <location>
        <begin position="134"/>
        <end position="143"/>
    </location>
</feature>
<evidence type="ECO:0000313" key="3">
    <source>
        <dbReference type="EMBL" id="CAJ1397032.1"/>
    </source>
</evidence>
<dbReference type="AlphaFoldDB" id="A0AA36J0T4"/>
<accession>A0AA36J0T4</accession>
<organism evidence="3 4">
    <name type="scientific">Effrenium voratum</name>
    <dbReference type="NCBI Taxonomy" id="2562239"/>
    <lineage>
        <taxon>Eukaryota</taxon>
        <taxon>Sar</taxon>
        <taxon>Alveolata</taxon>
        <taxon>Dinophyceae</taxon>
        <taxon>Suessiales</taxon>
        <taxon>Symbiodiniaceae</taxon>
        <taxon>Effrenium</taxon>
    </lineage>
</organism>
<keyword evidence="2" id="KW-0732">Signal</keyword>
<dbReference type="Proteomes" id="UP001178507">
    <property type="component" value="Unassembled WGS sequence"/>
</dbReference>
<evidence type="ECO:0000313" key="4">
    <source>
        <dbReference type="Proteomes" id="UP001178507"/>
    </source>
</evidence>
<keyword evidence="4" id="KW-1185">Reference proteome</keyword>
<feature type="signal peptide" evidence="2">
    <location>
        <begin position="1"/>
        <end position="18"/>
    </location>
</feature>
<feature type="compositionally biased region" description="Basic residues" evidence="1">
    <location>
        <begin position="56"/>
        <end position="77"/>
    </location>
</feature>
<reference evidence="3" key="1">
    <citation type="submission" date="2023-08" db="EMBL/GenBank/DDBJ databases">
        <authorList>
            <person name="Chen Y."/>
            <person name="Shah S."/>
            <person name="Dougan E. K."/>
            <person name="Thang M."/>
            <person name="Chan C."/>
        </authorList>
    </citation>
    <scope>NUCLEOTIDE SEQUENCE</scope>
</reference>
<name>A0AA36J0T4_9DINO</name>
<feature type="region of interest" description="Disordered" evidence="1">
    <location>
        <begin position="46"/>
        <end position="180"/>
    </location>
</feature>
<protein>
    <submittedName>
        <fullName evidence="3">Uncharacterized protein</fullName>
    </submittedName>
</protein>
<proteinExistence type="predicted"/>
<evidence type="ECO:0000256" key="1">
    <source>
        <dbReference type="SAM" id="MobiDB-lite"/>
    </source>
</evidence>
<gene>
    <name evidence="3" type="ORF">EVOR1521_LOCUS21133</name>
</gene>
<feature type="chain" id="PRO_5041435521" evidence="2">
    <location>
        <begin position="19"/>
        <end position="302"/>
    </location>
</feature>
<dbReference type="EMBL" id="CAUJNA010003251">
    <property type="protein sequence ID" value="CAJ1397032.1"/>
    <property type="molecule type" value="Genomic_DNA"/>
</dbReference>
<sequence>MLPIRPSILAALLWQCLAVSSIETHRRQASPVQAVVEGDASVEFEKPLSSEPVQPKHAHTSHAKHHKHHHHKHHKSHKISDLPKEESTKELHAKDKVKPGMLMRSEPAMAGGGVEAAESAASDMDSDSMDTESKASQKVQGTEEQAAESGAEVADQAADQEMTGQGAEQESSLETGTESEDMQLNMGGAQACVGTLLEKCPTDKTDACKTQDAGTCVNVFHKCTSDKMVQCAVRKGKCASGGATCYLPCTGVELHGSSCAAQPVDNCNGGYITDGSSGMSCMVSTQDISKCANAGTCALAKS</sequence>